<dbReference type="AlphaFoldDB" id="A0A146KXS6"/>
<name>A0A146KXS6_LYGHE</name>
<dbReference type="InterPro" id="IPR033906">
    <property type="entry name" value="Lipase_N"/>
</dbReference>
<feature type="non-terminal residue" evidence="7">
    <location>
        <position position="1"/>
    </location>
</feature>
<dbReference type="Pfam" id="PF00151">
    <property type="entry name" value="Lipase"/>
    <property type="match status" value="1"/>
</dbReference>
<dbReference type="Gene3D" id="3.40.50.1820">
    <property type="entry name" value="alpha/beta hydrolase"/>
    <property type="match status" value="1"/>
</dbReference>
<keyword evidence="5" id="KW-0732">Signal</keyword>
<feature type="chain" id="PRO_5007526935" evidence="5">
    <location>
        <begin position="28"/>
        <end position="324"/>
    </location>
</feature>
<evidence type="ECO:0000256" key="1">
    <source>
        <dbReference type="ARBA" id="ARBA00004613"/>
    </source>
</evidence>
<dbReference type="GO" id="GO:0016042">
    <property type="term" value="P:lipid catabolic process"/>
    <property type="evidence" value="ECO:0007669"/>
    <property type="project" value="TreeGrafter"/>
</dbReference>
<protein>
    <submittedName>
        <fullName evidence="7">Pancreatic triacylglycerol lipase</fullName>
    </submittedName>
</protein>
<evidence type="ECO:0000256" key="5">
    <source>
        <dbReference type="SAM" id="SignalP"/>
    </source>
</evidence>
<comment type="similarity">
    <text evidence="2 4">Belongs to the AB hydrolase superfamily. Lipase family.</text>
</comment>
<dbReference type="InterPro" id="IPR013818">
    <property type="entry name" value="Lipase"/>
</dbReference>
<dbReference type="GO" id="GO:0005615">
    <property type="term" value="C:extracellular space"/>
    <property type="evidence" value="ECO:0007669"/>
    <property type="project" value="TreeGrafter"/>
</dbReference>
<evidence type="ECO:0000256" key="4">
    <source>
        <dbReference type="RuleBase" id="RU004262"/>
    </source>
</evidence>
<evidence type="ECO:0000313" key="7">
    <source>
        <dbReference type="EMBL" id="JAQ01243.1"/>
    </source>
</evidence>
<dbReference type="GO" id="GO:0016298">
    <property type="term" value="F:lipase activity"/>
    <property type="evidence" value="ECO:0007669"/>
    <property type="project" value="InterPro"/>
</dbReference>
<comment type="subcellular location">
    <subcellularLocation>
        <location evidence="1">Secreted</location>
    </subcellularLocation>
</comment>
<keyword evidence="3" id="KW-0964">Secreted</keyword>
<feature type="signal peptide" evidence="5">
    <location>
        <begin position="1"/>
        <end position="27"/>
    </location>
</feature>
<evidence type="ECO:0000259" key="6">
    <source>
        <dbReference type="Pfam" id="PF00151"/>
    </source>
</evidence>
<dbReference type="InterPro" id="IPR029058">
    <property type="entry name" value="AB_hydrolase_fold"/>
</dbReference>
<organism evidence="7">
    <name type="scientific">Lygus hesperus</name>
    <name type="common">Western plant bug</name>
    <dbReference type="NCBI Taxonomy" id="30085"/>
    <lineage>
        <taxon>Eukaryota</taxon>
        <taxon>Metazoa</taxon>
        <taxon>Ecdysozoa</taxon>
        <taxon>Arthropoda</taxon>
        <taxon>Hexapoda</taxon>
        <taxon>Insecta</taxon>
        <taxon>Pterygota</taxon>
        <taxon>Neoptera</taxon>
        <taxon>Paraneoptera</taxon>
        <taxon>Hemiptera</taxon>
        <taxon>Heteroptera</taxon>
        <taxon>Panheteroptera</taxon>
        <taxon>Cimicomorpha</taxon>
        <taxon>Miridae</taxon>
        <taxon>Mirini</taxon>
        <taxon>Lygus</taxon>
    </lineage>
</organism>
<proteinExistence type="inferred from homology"/>
<dbReference type="CDD" id="cd00707">
    <property type="entry name" value="Pancreat_lipase_like"/>
    <property type="match status" value="1"/>
</dbReference>
<evidence type="ECO:0000256" key="3">
    <source>
        <dbReference type="ARBA" id="ARBA00022525"/>
    </source>
</evidence>
<dbReference type="InterPro" id="IPR000734">
    <property type="entry name" value="TAG_lipase"/>
</dbReference>
<dbReference type="SUPFAM" id="SSF53474">
    <property type="entry name" value="alpha/beta-Hydrolases"/>
    <property type="match status" value="1"/>
</dbReference>
<dbReference type="PANTHER" id="PTHR11610">
    <property type="entry name" value="LIPASE"/>
    <property type="match status" value="1"/>
</dbReference>
<dbReference type="PRINTS" id="PR00821">
    <property type="entry name" value="TAGLIPASE"/>
</dbReference>
<gene>
    <name evidence="7" type="primary">PNLIP_0</name>
    <name evidence="7" type="ORF">g.43094</name>
</gene>
<dbReference type="EMBL" id="GDHC01017386">
    <property type="protein sequence ID" value="JAQ01243.1"/>
    <property type="molecule type" value="Transcribed_RNA"/>
</dbReference>
<reference evidence="7" key="1">
    <citation type="journal article" date="2016" name="Gigascience">
        <title>De novo construction of an expanded transcriptome assembly for the western tarnished plant bug, Lygus hesperus.</title>
        <authorList>
            <person name="Tassone E.E."/>
            <person name="Geib S.M."/>
            <person name="Hall B."/>
            <person name="Fabrick J.A."/>
            <person name="Brent C.S."/>
            <person name="Hull J.J."/>
        </authorList>
    </citation>
    <scope>NUCLEOTIDE SEQUENCE</scope>
</reference>
<accession>A0A146KXS6</accession>
<evidence type="ECO:0000256" key="2">
    <source>
        <dbReference type="ARBA" id="ARBA00010701"/>
    </source>
</evidence>
<feature type="domain" description="Lipase" evidence="6">
    <location>
        <begin position="45"/>
        <end position="318"/>
    </location>
</feature>
<sequence>FFVQIFQTKMLAALWVSLFLTVSCIEATLIFDNPPMLVEGNIIESDDAEVEFLLSTRDTIETPMISKIDDEGLLFNGTFNNSRNTKIFIHGWLDTWKKESSQTMLKAFLPEHDVNVIIVHWPEADDIFYPTPRAKVTPVGKITARFIERLVKEYDLNVTSLHVIGHSLGAHVAAVAGYNIENGFIGRISGLDPALPMFTVGGEDTLSTRAANFVEVVHTCGHVAGILDAIGHVDFYPNGGGPFQPGCTLDLQCSHLRSFKYYAESILNTTAFIGTECNDWSEYTSNGCEGNQKLTMNGDTDPSARGKFYFKTAASSPYGLGNNS</sequence>